<accession>A0A9Q1JIQ9</accession>
<sequence length="345" mass="36039">MAETQLDRMATEFSLSTSLSPAKRLIFLDSNSLNNLPTDSNATLDTASDGSSILAPILRHQAETLSSKLTLFSQSVTRSSLARIHPRVSIIRRGVEAGSDLLVGDGDEGGEEVRGDGGEEGDGSGGDVRVGEVEIGFDAGGDGVPEVGSQAGGGADQVEGELLADGGGRGGHDLLHGGAGNHGGVPSGGGLLEGLQKGAGLPEGVGSSRTEGMILTVADRQQERKSVRWRNNDGLRGICHNPQADFDANDVDDVVQVEDSLDSSYMAGTDMGEENSHNEIKESESAYENEKGGNGTSSPLVSLEKDKAKYQPFAKFTRVNLSLPLGENGRRSAAIRPAKIELKMK</sequence>
<gene>
    <name evidence="2" type="ORF">Cgig2_030606</name>
</gene>
<feature type="region of interest" description="Disordered" evidence="1">
    <location>
        <begin position="101"/>
        <end position="128"/>
    </location>
</feature>
<proteinExistence type="predicted"/>
<dbReference type="OrthoDB" id="10284927at2759"/>
<dbReference type="EMBL" id="JAKOGI010003400">
    <property type="protein sequence ID" value="KAJ8420483.1"/>
    <property type="molecule type" value="Genomic_DNA"/>
</dbReference>
<protein>
    <submittedName>
        <fullName evidence="2">Uncharacterized protein</fullName>
    </submittedName>
</protein>
<evidence type="ECO:0000313" key="2">
    <source>
        <dbReference type="EMBL" id="KAJ8420483.1"/>
    </source>
</evidence>
<dbReference type="Proteomes" id="UP001153076">
    <property type="component" value="Unassembled WGS sequence"/>
</dbReference>
<organism evidence="2 3">
    <name type="scientific">Carnegiea gigantea</name>
    <dbReference type="NCBI Taxonomy" id="171969"/>
    <lineage>
        <taxon>Eukaryota</taxon>
        <taxon>Viridiplantae</taxon>
        <taxon>Streptophyta</taxon>
        <taxon>Embryophyta</taxon>
        <taxon>Tracheophyta</taxon>
        <taxon>Spermatophyta</taxon>
        <taxon>Magnoliopsida</taxon>
        <taxon>eudicotyledons</taxon>
        <taxon>Gunneridae</taxon>
        <taxon>Pentapetalae</taxon>
        <taxon>Caryophyllales</taxon>
        <taxon>Cactineae</taxon>
        <taxon>Cactaceae</taxon>
        <taxon>Cactoideae</taxon>
        <taxon>Echinocereeae</taxon>
        <taxon>Carnegiea</taxon>
    </lineage>
</organism>
<comment type="caution">
    <text evidence="2">The sequence shown here is derived from an EMBL/GenBank/DDBJ whole genome shotgun (WGS) entry which is preliminary data.</text>
</comment>
<feature type="compositionally biased region" description="Basic and acidic residues" evidence="1">
    <location>
        <begin position="274"/>
        <end position="291"/>
    </location>
</feature>
<name>A0A9Q1JIQ9_9CARY</name>
<feature type="region of interest" description="Disordered" evidence="1">
    <location>
        <begin position="265"/>
        <end position="303"/>
    </location>
</feature>
<evidence type="ECO:0000313" key="3">
    <source>
        <dbReference type="Proteomes" id="UP001153076"/>
    </source>
</evidence>
<dbReference type="AlphaFoldDB" id="A0A9Q1JIQ9"/>
<evidence type="ECO:0000256" key="1">
    <source>
        <dbReference type="SAM" id="MobiDB-lite"/>
    </source>
</evidence>
<keyword evidence="3" id="KW-1185">Reference proteome</keyword>
<reference evidence="2" key="1">
    <citation type="submission" date="2022-04" db="EMBL/GenBank/DDBJ databases">
        <title>Carnegiea gigantea Genome sequencing and assembly v2.</title>
        <authorList>
            <person name="Copetti D."/>
            <person name="Sanderson M.J."/>
            <person name="Burquez A."/>
            <person name="Wojciechowski M.F."/>
        </authorList>
    </citation>
    <scope>NUCLEOTIDE SEQUENCE</scope>
    <source>
        <strain evidence="2">SGP5-SGP5p</strain>
        <tissue evidence="2">Aerial part</tissue>
    </source>
</reference>